<dbReference type="RefSeq" id="WP_077834916.1">
    <property type="nucleotide sequence ID" value="NZ_CP096983.1"/>
</dbReference>
<dbReference type="InterPro" id="IPR000825">
    <property type="entry name" value="SUF_FeS_clus_asmbl_SufBD_core"/>
</dbReference>
<dbReference type="KEGG" id="crw:CROST_041950"/>
<comment type="similarity">
    <text evidence="1">Belongs to the iron-sulfur cluster assembly SufBD family.</text>
</comment>
<feature type="domain" description="SUF system FeS cluster assembly SufBD core" evidence="2">
    <location>
        <begin position="108"/>
        <end position="337"/>
    </location>
</feature>
<accession>A0A1S8LWT8</accession>
<gene>
    <name evidence="3" type="ORF">CROST_041950</name>
</gene>
<organism evidence="3 4">
    <name type="scientific">Clostridium felsineum</name>
    <dbReference type="NCBI Taxonomy" id="36839"/>
    <lineage>
        <taxon>Bacteria</taxon>
        <taxon>Bacillati</taxon>
        <taxon>Bacillota</taxon>
        <taxon>Clostridia</taxon>
        <taxon>Eubacteriales</taxon>
        <taxon>Clostridiaceae</taxon>
        <taxon>Clostridium</taxon>
    </lineage>
</organism>
<dbReference type="InterPro" id="IPR055346">
    <property type="entry name" value="Fe-S_cluster_assembly_SufBD"/>
</dbReference>
<dbReference type="InterPro" id="IPR011542">
    <property type="entry name" value="SUF_FeS_clus_asmbl_SufD"/>
</dbReference>
<reference evidence="3 4" key="1">
    <citation type="submission" date="2022-04" db="EMBL/GenBank/DDBJ databases">
        <title>Genome sequence of C. roseum typestrain.</title>
        <authorList>
            <person name="Poehlein A."/>
            <person name="Schoch T."/>
            <person name="Duerre P."/>
            <person name="Daniel R."/>
        </authorList>
    </citation>
    <scope>NUCLEOTIDE SEQUENCE [LARGE SCALE GENOMIC DNA]</scope>
    <source>
        <strain evidence="3 4">DSM 7320</strain>
    </source>
</reference>
<dbReference type="EMBL" id="CP096983">
    <property type="protein sequence ID" value="URZ13429.1"/>
    <property type="molecule type" value="Genomic_DNA"/>
</dbReference>
<evidence type="ECO:0000259" key="2">
    <source>
        <dbReference type="Pfam" id="PF01458"/>
    </source>
</evidence>
<dbReference type="SUPFAM" id="SSF101960">
    <property type="entry name" value="Stabilizer of iron transporter SufD"/>
    <property type="match status" value="1"/>
</dbReference>
<dbReference type="AlphaFoldDB" id="A0A1S8LWT8"/>
<evidence type="ECO:0000256" key="1">
    <source>
        <dbReference type="ARBA" id="ARBA00043967"/>
    </source>
</evidence>
<dbReference type="GO" id="GO:0016226">
    <property type="term" value="P:iron-sulfur cluster assembly"/>
    <property type="evidence" value="ECO:0007669"/>
    <property type="project" value="InterPro"/>
</dbReference>
<proteinExistence type="inferred from homology"/>
<dbReference type="Pfam" id="PF01458">
    <property type="entry name" value="SUFBD_core"/>
    <property type="match status" value="1"/>
</dbReference>
<keyword evidence="4" id="KW-1185">Reference proteome</keyword>
<sequence>MENTLKKINNIPVRTWRWLGVNNVNINEALPDVVPYNNEYVTSFEDNGIKINKMSQNISSDFNNTCTYTGLDELSLNQAKNSYNTGVFVHVAQYKKHEEPVVINYKMDNNNTTVVDNNLIIAEEGSEITVVINYDSSENNTSFHNGLTQIYAKANSVVNLIKIQTLSKDSLHLDAHAVKTEENAVVNYTAVDLGAKYAVTNYTDDLLGFRSSSNIHSIYLGDKDRVIDINYLINHHGKSSNSNIETRGALMDDSKKTFRGTLDFKKGCKKSRGQEEEYTVLLSPKVKNKSVPILLCTEEDVDGQHAASAGRIDENKLFYIMSRGFSETEAKKLVIEAAFNPIINQIPSEEIRNKISTSIRRRLENE</sequence>
<dbReference type="InterPro" id="IPR037284">
    <property type="entry name" value="SUF_FeS_clus_asmbl_SufBD_sf"/>
</dbReference>
<evidence type="ECO:0000313" key="3">
    <source>
        <dbReference type="EMBL" id="URZ13429.1"/>
    </source>
</evidence>
<dbReference type="Proteomes" id="UP000190951">
    <property type="component" value="Chromosome"/>
</dbReference>
<evidence type="ECO:0000313" key="4">
    <source>
        <dbReference type="Proteomes" id="UP000190951"/>
    </source>
</evidence>
<protein>
    <recommendedName>
        <fullName evidence="2">SUF system FeS cluster assembly SufBD core domain-containing protein</fullName>
    </recommendedName>
</protein>
<dbReference type="PANTHER" id="PTHR43575:SF1">
    <property type="entry name" value="PROTEIN ABCI7, CHLOROPLASTIC"/>
    <property type="match status" value="1"/>
</dbReference>
<dbReference type="NCBIfam" id="TIGR01981">
    <property type="entry name" value="sufD"/>
    <property type="match status" value="1"/>
</dbReference>
<dbReference type="PANTHER" id="PTHR43575">
    <property type="entry name" value="PROTEIN ABCI7, CHLOROPLASTIC"/>
    <property type="match status" value="1"/>
</dbReference>
<name>A0A1S8LWT8_9CLOT</name>
<dbReference type="STRING" id="84029.CROST_30010"/>